<keyword evidence="2" id="KW-1185">Reference proteome</keyword>
<name>A0ACB8BC99_9AGAM</name>
<dbReference type="Proteomes" id="UP000790709">
    <property type="component" value="Unassembled WGS sequence"/>
</dbReference>
<evidence type="ECO:0000313" key="1">
    <source>
        <dbReference type="EMBL" id="KAH7923421.1"/>
    </source>
</evidence>
<gene>
    <name evidence="1" type="ORF">BV22DRAFT_1036359</name>
</gene>
<dbReference type="EMBL" id="MU266453">
    <property type="protein sequence ID" value="KAH7923421.1"/>
    <property type="molecule type" value="Genomic_DNA"/>
</dbReference>
<accession>A0ACB8BC99</accession>
<proteinExistence type="predicted"/>
<comment type="caution">
    <text evidence="1">The sequence shown here is derived from an EMBL/GenBank/DDBJ whole genome shotgun (WGS) entry which is preliminary data.</text>
</comment>
<protein>
    <submittedName>
        <fullName evidence="1">Uncharacterized protein</fullName>
    </submittedName>
</protein>
<organism evidence="1 2">
    <name type="scientific">Leucogyrophana mollusca</name>
    <dbReference type="NCBI Taxonomy" id="85980"/>
    <lineage>
        <taxon>Eukaryota</taxon>
        <taxon>Fungi</taxon>
        <taxon>Dikarya</taxon>
        <taxon>Basidiomycota</taxon>
        <taxon>Agaricomycotina</taxon>
        <taxon>Agaricomycetes</taxon>
        <taxon>Agaricomycetidae</taxon>
        <taxon>Boletales</taxon>
        <taxon>Boletales incertae sedis</taxon>
        <taxon>Leucogyrophana</taxon>
    </lineage>
</organism>
<evidence type="ECO:0000313" key="2">
    <source>
        <dbReference type="Proteomes" id="UP000790709"/>
    </source>
</evidence>
<reference evidence="1" key="1">
    <citation type="journal article" date="2021" name="New Phytol.">
        <title>Evolutionary innovations through gain and loss of genes in the ectomycorrhizal Boletales.</title>
        <authorList>
            <person name="Wu G."/>
            <person name="Miyauchi S."/>
            <person name="Morin E."/>
            <person name="Kuo A."/>
            <person name="Drula E."/>
            <person name="Varga T."/>
            <person name="Kohler A."/>
            <person name="Feng B."/>
            <person name="Cao Y."/>
            <person name="Lipzen A."/>
            <person name="Daum C."/>
            <person name="Hundley H."/>
            <person name="Pangilinan J."/>
            <person name="Johnson J."/>
            <person name="Barry K."/>
            <person name="LaButti K."/>
            <person name="Ng V."/>
            <person name="Ahrendt S."/>
            <person name="Min B."/>
            <person name="Choi I.G."/>
            <person name="Park H."/>
            <person name="Plett J.M."/>
            <person name="Magnuson J."/>
            <person name="Spatafora J.W."/>
            <person name="Nagy L.G."/>
            <person name="Henrissat B."/>
            <person name="Grigoriev I.V."/>
            <person name="Yang Z.L."/>
            <person name="Xu J."/>
            <person name="Martin F.M."/>
        </authorList>
    </citation>
    <scope>NUCLEOTIDE SEQUENCE</scope>
    <source>
        <strain evidence="1">KUC20120723A-06</strain>
    </source>
</reference>
<sequence>MLTAFPLSSSRLTREFGRHEYSPLHLLFSPPPCMGSRPGRRATSLPLSRSRTRCQRRATSVT</sequence>